<dbReference type="EMBL" id="LKTM01000054">
    <property type="protein sequence ID" value="KQH79982.1"/>
    <property type="molecule type" value="Genomic_DNA"/>
</dbReference>
<dbReference type="RefSeq" id="WP_055577140.1">
    <property type="nucleotide sequence ID" value="NZ_LKTM01000054.1"/>
</dbReference>
<sequence length="78" mass="8439">MQESRALKQLLAAHADLQRLTAEIIAARQRRRDAAAALIALGRGQTWIAAQLGVSPQAVDSFLKYKDRRNPSGPAGSD</sequence>
<dbReference type="OrthoDB" id="4752281at2"/>
<dbReference type="AlphaFoldDB" id="A0A0Q2R7G0"/>
<dbReference type="Proteomes" id="UP000051677">
    <property type="component" value="Unassembled WGS sequence"/>
</dbReference>
<gene>
    <name evidence="1" type="ORF">AO501_20680</name>
</gene>
<proteinExistence type="predicted"/>
<comment type="caution">
    <text evidence="1">The sequence shown here is derived from an EMBL/GenBank/DDBJ whole genome shotgun (WGS) entry which is preliminary data.</text>
</comment>
<evidence type="ECO:0000313" key="1">
    <source>
        <dbReference type="EMBL" id="KQH79982.1"/>
    </source>
</evidence>
<organism evidence="1 2">
    <name type="scientific">Mycobacterium gordonae</name>
    <dbReference type="NCBI Taxonomy" id="1778"/>
    <lineage>
        <taxon>Bacteria</taxon>
        <taxon>Bacillati</taxon>
        <taxon>Actinomycetota</taxon>
        <taxon>Actinomycetes</taxon>
        <taxon>Mycobacteriales</taxon>
        <taxon>Mycobacteriaceae</taxon>
        <taxon>Mycobacterium</taxon>
    </lineage>
</organism>
<name>A0A0Q2R7G0_MYCGO</name>
<reference evidence="1 2" key="1">
    <citation type="submission" date="2015-10" db="EMBL/GenBank/DDBJ databases">
        <title>Mycobacterium gordonae draft genome assembly.</title>
        <authorList>
            <person name="Ustinova V."/>
            <person name="Smirnova T."/>
            <person name="Blagodatskikh K."/>
            <person name="Varlamov D."/>
            <person name="Larionova E."/>
            <person name="Chernousova L."/>
        </authorList>
    </citation>
    <scope>NUCLEOTIDE SEQUENCE [LARGE SCALE GENOMIC DNA]</scope>
    <source>
        <strain evidence="1 2">CTRI 14-8773</strain>
    </source>
</reference>
<protein>
    <submittedName>
        <fullName evidence="1">LuxR family transcriptional regulator</fullName>
    </submittedName>
</protein>
<evidence type="ECO:0000313" key="2">
    <source>
        <dbReference type="Proteomes" id="UP000051677"/>
    </source>
</evidence>
<accession>A0A0Q2R7G0</accession>